<evidence type="ECO:0000256" key="2">
    <source>
        <dbReference type="RuleBase" id="RU003750"/>
    </source>
</evidence>
<evidence type="ECO:0000256" key="3">
    <source>
        <dbReference type="SAM" id="MobiDB-lite"/>
    </source>
</evidence>
<keyword evidence="6" id="KW-1185">Reference proteome</keyword>
<feature type="transmembrane region" description="Helical" evidence="4">
    <location>
        <begin position="148"/>
        <end position="168"/>
    </location>
</feature>
<feature type="transmembrane region" description="Helical" evidence="4">
    <location>
        <begin position="119"/>
        <end position="142"/>
    </location>
</feature>
<sequence>MTGEQKGRVSAAARFRAQARSDAGLFTRWVNYPVAAQWCVFAYRMRLRPTTLTLANLLLGSAGSVLVIAAAPTIAAGQAPGVAAAVLAWLMWQAAYCCDCADGQLARVTATSTPAGARLDVLCDIGVQIMLVTATAVAAAAGRPGLPVWLPVAFAGTWMVNLVTSVMARQGSNTSLLVSAGWPVQAVKLTRDYGFVLTVIAGTLAAAPDQLMWLMAGFTLINGGFLVASIIQSTRAAWSGSRRATPTAGCDGDTGRGRGAAW</sequence>
<feature type="region of interest" description="Disordered" evidence="3">
    <location>
        <begin position="242"/>
        <end position="262"/>
    </location>
</feature>
<dbReference type="PROSITE" id="PS00379">
    <property type="entry name" value="CDP_ALCOHOL_P_TRANSF"/>
    <property type="match status" value="1"/>
</dbReference>
<keyword evidence="4" id="KW-1133">Transmembrane helix</keyword>
<organism evidence="5 6">
    <name type="scientific">Actinoplanes flavus</name>
    <dbReference type="NCBI Taxonomy" id="2820290"/>
    <lineage>
        <taxon>Bacteria</taxon>
        <taxon>Bacillati</taxon>
        <taxon>Actinomycetota</taxon>
        <taxon>Actinomycetes</taxon>
        <taxon>Micromonosporales</taxon>
        <taxon>Micromonosporaceae</taxon>
        <taxon>Actinoplanes</taxon>
    </lineage>
</organism>
<dbReference type="Pfam" id="PF01066">
    <property type="entry name" value="CDP-OH_P_transf"/>
    <property type="match status" value="1"/>
</dbReference>
<feature type="transmembrane region" description="Helical" evidence="4">
    <location>
        <begin position="213"/>
        <end position="233"/>
    </location>
</feature>
<dbReference type="InterPro" id="IPR000462">
    <property type="entry name" value="CDP-OH_P_trans"/>
</dbReference>
<feature type="transmembrane region" description="Helical" evidence="4">
    <location>
        <begin position="81"/>
        <end position="98"/>
    </location>
</feature>
<evidence type="ECO:0000256" key="4">
    <source>
        <dbReference type="SAM" id="Phobius"/>
    </source>
</evidence>
<comment type="similarity">
    <text evidence="2">Belongs to the CDP-alcohol phosphatidyltransferase class-I family.</text>
</comment>
<dbReference type="RefSeq" id="WP_208465927.1">
    <property type="nucleotide sequence ID" value="NZ_JAGFNS010000002.1"/>
</dbReference>
<dbReference type="Proteomes" id="UP000679690">
    <property type="component" value="Unassembled WGS sequence"/>
</dbReference>
<feature type="transmembrane region" description="Helical" evidence="4">
    <location>
        <begin position="189"/>
        <end position="207"/>
    </location>
</feature>
<name>A0ABS3UGA0_9ACTN</name>
<keyword evidence="1 2" id="KW-0808">Transferase</keyword>
<feature type="transmembrane region" description="Helical" evidence="4">
    <location>
        <begin position="54"/>
        <end position="75"/>
    </location>
</feature>
<gene>
    <name evidence="5" type="ORF">J5X75_04150</name>
</gene>
<dbReference type="Gene3D" id="1.20.120.1760">
    <property type="match status" value="1"/>
</dbReference>
<evidence type="ECO:0000313" key="5">
    <source>
        <dbReference type="EMBL" id="MBO3736712.1"/>
    </source>
</evidence>
<comment type="caution">
    <text evidence="5">The sequence shown here is derived from an EMBL/GenBank/DDBJ whole genome shotgun (WGS) entry which is preliminary data.</text>
</comment>
<evidence type="ECO:0000313" key="6">
    <source>
        <dbReference type="Proteomes" id="UP000679690"/>
    </source>
</evidence>
<proteinExistence type="inferred from homology"/>
<dbReference type="InterPro" id="IPR048254">
    <property type="entry name" value="CDP_ALCOHOL_P_TRANSF_CS"/>
</dbReference>
<protein>
    <submittedName>
        <fullName evidence="5">CDP-alcohol phosphatidyltransferase family protein</fullName>
    </submittedName>
</protein>
<reference evidence="5 6" key="1">
    <citation type="submission" date="2021-03" db="EMBL/GenBank/DDBJ databases">
        <title>Actinoplanes flavus sp. nov., a novel actinomycete isolated from Coconut Palm rhizosphere soil.</title>
        <authorList>
            <person name="Luo X."/>
        </authorList>
    </citation>
    <scope>NUCLEOTIDE SEQUENCE [LARGE SCALE GENOMIC DNA]</scope>
    <source>
        <strain evidence="5 6">NEAU-H7</strain>
    </source>
</reference>
<evidence type="ECO:0000256" key="1">
    <source>
        <dbReference type="ARBA" id="ARBA00022679"/>
    </source>
</evidence>
<dbReference type="InterPro" id="IPR043130">
    <property type="entry name" value="CDP-OH_PTrfase_TM_dom"/>
</dbReference>
<keyword evidence="4" id="KW-0472">Membrane</keyword>
<accession>A0ABS3UGA0</accession>
<keyword evidence="4" id="KW-0812">Transmembrane</keyword>
<dbReference type="EMBL" id="JAGFNS010000002">
    <property type="protein sequence ID" value="MBO3736712.1"/>
    <property type="molecule type" value="Genomic_DNA"/>
</dbReference>